<dbReference type="Gene3D" id="1.20.1640.10">
    <property type="entry name" value="Multidrug efflux transporter AcrB transmembrane domain"/>
    <property type="match status" value="2"/>
</dbReference>
<protein>
    <recommendedName>
        <fullName evidence="4">SSD domain-containing protein</fullName>
    </recommendedName>
</protein>
<evidence type="ECO:0000256" key="2">
    <source>
        <dbReference type="SAM" id="MobiDB-lite"/>
    </source>
</evidence>
<dbReference type="SUPFAM" id="SSF82866">
    <property type="entry name" value="Multidrug efflux transporter AcrB transmembrane domain"/>
    <property type="match status" value="2"/>
</dbReference>
<feature type="region of interest" description="Disordered" evidence="2">
    <location>
        <begin position="1"/>
        <end position="64"/>
    </location>
</feature>
<dbReference type="PANTHER" id="PTHR10796:SF92">
    <property type="entry name" value="PATCHED-RELATED, ISOFORM A"/>
    <property type="match status" value="1"/>
</dbReference>
<feature type="domain" description="SSD" evidence="4">
    <location>
        <begin position="336"/>
        <end position="494"/>
    </location>
</feature>
<dbReference type="InterPro" id="IPR000731">
    <property type="entry name" value="SSD"/>
</dbReference>
<feature type="transmembrane region" description="Helical" evidence="3">
    <location>
        <begin position="776"/>
        <end position="809"/>
    </location>
</feature>
<reference evidence="5" key="1">
    <citation type="submission" date="2021-01" db="EMBL/GenBank/DDBJ databases">
        <authorList>
            <person name="Corre E."/>
            <person name="Pelletier E."/>
            <person name="Niang G."/>
            <person name="Scheremetjew M."/>
            <person name="Finn R."/>
            <person name="Kale V."/>
            <person name="Holt S."/>
            <person name="Cochrane G."/>
            <person name="Meng A."/>
            <person name="Brown T."/>
            <person name="Cohen L."/>
        </authorList>
    </citation>
    <scope>NUCLEOTIDE SEQUENCE</scope>
    <source>
        <strain evidence="5">CCCM811</strain>
    </source>
</reference>
<feature type="transmembrane region" description="Helical" evidence="3">
    <location>
        <begin position="903"/>
        <end position="922"/>
    </location>
</feature>
<keyword evidence="3" id="KW-0812">Transmembrane</keyword>
<feature type="transmembrane region" description="Helical" evidence="3">
    <location>
        <begin position="471"/>
        <end position="494"/>
    </location>
</feature>
<feature type="transmembrane region" description="Helical" evidence="3">
    <location>
        <begin position="363"/>
        <end position="386"/>
    </location>
</feature>
<feature type="transmembrane region" description="Helical" evidence="3">
    <location>
        <begin position="873"/>
        <end position="896"/>
    </location>
</feature>
<organism evidence="5">
    <name type="scientific">Lotharella globosa</name>
    <dbReference type="NCBI Taxonomy" id="91324"/>
    <lineage>
        <taxon>Eukaryota</taxon>
        <taxon>Sar</taxon>
        <taxon>Rhizaria</taxon>
        <taxon>Cercozoa</taxon>
        <taxon>Chlorarachniophyceae</taxon>
        <taxon>Lotharella</taxon>
    </lineage>
</organism>
<feature type="transmembrane region" description="Helical" evidence="3">
    <location>
        <begin position="105"/>
        <end position="125"/>
    </location>
</feature>
<dbReference type="EMBL" id="HBIV01030433">
    <property type="protein sequence ID" value="CAE0670089.1"/>
    <property type="molecule type" value="Transcribed_RNA"/>
</dbReference>
<feature type="transmembrane region" description="Helical" evidence="3">
    <location>
        <begin position="440"/>
        <end position="459"/>
    </location>
</feature>
<evidence type="ECO:0000256" key="1">
    <source>
        <dbReference type="ARBA" id="ARBA00005585"/>
    </source>
</evidence>
<dbReference type="PROSITE" id="PS50156">
    <property type="entry name" value="SSD"/>
    <property type="match status" value="1"/>
</dbReference>
<dbReference type="GO" id="GO:0016020">
    <property type="term" value="C:membrane"/>
    <property type="evidence" value="ECO:0007669"/>
    <property type="project" value="TreeGrafter"/>
</dbReference>
<keyword evidence="3" id="KW-0472">Membrane</keyword>
<dbReference type="Pfam" id="PF12349">
    <property type="entry name" value="Sterol-sensing"/>
    <property type="match status" value="1"/>
</dbReference>
<name>A0A7S3Z2Z2_9EUKA</name>
<feature type="transmembrane region" description="Helical" evidence="3">
    <location>
        <begin position="398"/>
        <end position="419"/>
    </location>
</feature>
<accession>A0A7S3Z2Z2</accession>
<dbReference type="PANTHER" id="PTHR10796">
    <property type="entry name" value="PATCHED-RELATED"/>
    <property type="match status" value="1"/>
</dbReference>
<keyword evidence="3" id="KW-1133">Transmembrane helix</keyword>
<sequence>MSATSPEVPLSAFPASNAAGDPAEGTIDRLPTAGSSLPPRASSTVGLTQGGDEMKDTDTVNGTAAGGVIDRQERANCCTRAVDSMLQLMEDGFGWFGRFTAKRPWLVIFLSSLVCLLCSLGFLNYTTESRPEKLWVLQGTQALEDNNYVTSVWNNEPRYNLYYATGSQLETREAFQKLYELHERVLAINVSASSNQDQFPGMWDYERACFRFGDSCATVTPLDLVDYNITLINSLSDAEIAERIRNDTYYVTAAGRTFNQNDIVGFDSSGNVAAYRGLYTLEAHVVEENGERTDVVGEPWEEQGINIFRGDNSPLQTYPQFASSWNTEFAAAIEQDSTSLTIAFLIIIAYLVMTLGRRDPVDCMVGLSVAAVLGIGMALAASWGLASAFGEVFSPLHAIIPFLLVGLGVDDAFILVTGYQRALKTADHWEDAVEEAMRKGGMSILITSLTDFLAFAIGSSTNIPALSSFCVYAGLGVLFDFFFQVTFFMGALVLDARRAHAHKMDVAVCCTDGDENHEPYKTPARGWLCARCSWIKKDIGEPVFERYAKTLLLWPVRIVIILAFLTLIGLSSYGINQMTTNFRADWFLPPTSYLIDTIDIANEYFTQSTIFNVYIKDIDYYARQEELNNVNSFLVNSSSVIEGSSDFWFSAYLNWASQTAPYAAAYVAANNTMTDEGLFYDGLQAFFNTSSGNRYAGDVQFQNDQNPQEGIFASRSAAQIGATEFSGTGQDRYDAMQNVRDDLARAMVYDDARAFANSFIFWERFGFIRDELVKNLAIALAVMASIVFLLIYTLPIVASVIIAIGATVLDVWGMAYFWGVQINFVVTIFLLIAVGLSVDYSAHIGHAFKEAKGTVEERLVEAVKGTGPPVFNAIFSTWVSILILANAQTYIFIVFFQMFTLTTLLGGFHGLVVLPVLLTFFGSDNVDEPKQEPIELKEGTSTAVKEIV</sequence>
<comment type="similarity">
    <text evidence="1">Belongs to the patched family.</text>
</comment>
<feature type="transmembrane region" description="Helical" evidence="3">
    <location>
        <begin position="338"/>
        <end position="356"/>
    </location>
</feature>
<dbReference type="InterPro" id="IPR051697">
    <property type="entry name" value="Patched_domain-protein"/>
</dbReference>
<dbReference type="AlphaFoldDB" id="A0A7S3Z2Z2"/>
<feature type="transmembrane region" description="Helical" evidence="3">
    <location>
        <begin position="816"/>
        <end position="838"/>
    </location>
</feature>
<feature type="transmembrane region" description="Helical" evidence="3">
    <location>
        <begin position="551"/>
        <end position="575"/>
    </location>
</feature>
<proteinExistence type="inferred from homology"/>
<evidence type="ECO:0000256" key="3">
    <source>
        <dbReference type="SAM" id="Phobius"/>
    </source>
</evidence>
<dbReference type="InterPro" id="IPR053958">
    <property type="entry name" value="HMGCR/SNAP/NPC1-like_SSD"/>
</dbReference>
<evidence type="ECO:0000259" key="4">
    <source>
        <dbReference type="PROSITE" id="PS50156"/>
    </source>
</evidence>
<evidence type="ECO:0000313" key="5">
    <source>
        <dbReference type="EMBL" id="CAE0670089.1"/>
    </source>
</evidence>
<gene>
    <name evidence="5" type="ORF">LGLO00237_LOCUS21723</name>
</gene>